<sequence length="101" mass="11407">MQVINVKDNNEAAKKALKITLKACEKLNRKFDLALTGGRFGEAFVKHLATSNFPFGKCRIFQTDERYVPIADDESIQGMLNKELIKVDESIQGCCYFFGIL</sequence>
<dbReference type="Pfam" id="PF01182">
    <property type="entry name" value="Glucosamine_iso"/>
    <property type="match status" value="1"/>
</dbReference>
<name>A0A383E6H7_9ZZZZ</name>
<dbReference type="EMBL" id="UINC01223135">
    <property type="protein sequence ID" value="SVE52199.1"/>
    <property type="molecule type" value="Genomic_DNA"/>
</dbReference>
<dbReference type="GO" id="GO:0005975">
    <property type="term" value="P:carbohydrate metabolic process"/>
    <property type="evidence" value="ECO:0007669"/>
    <property type="project" value="InterPro"/>
</dbReference>
<accession>A0A383E6H7</accession>
<proteinExistence type="predicted"/>
<reference evidence="2" key="1">
    <citation type="submission" date="2018-05" db="EMBL/GenBank/DDBJ databases">
        <authorList>
            <person name="Lanie J.A."/>
            <person name="Ng W.-L."/>
            <person name="Kazmierczak K.M."/>
            <person name="Andrzejewski T.M."/>
            <person name="Davidsen T.M."/>
            <person name="Wayne K.J."/>
            <person name="Tettelin H."/>
            <person name="Glass J.I."/>
            <person name="Rusch D."/>
            <person name="Podicherti R."/>
            <person name="Tsui H.-C.T."/>
            <person name="Winkler M.E."/>
        </authorList>
    </citation>
    <scope>NUCLEOTIDE SEQUENCE</scope>
</reference>
<evidence type="ECO:0000259" key="1">
    <source>
        <dbReference type="Pfam" id="PF01182"/>
    </source>
</evidence>
<dbReference type="Gene3D" id="3.40.50.1360">
    <property type="match status" value="1"/>
</dbReference>
<dbReference type="SUPFAM" id="SSF100950">
    <property type="entry name" value="NagB/RpiA/CoA transferase-like"/>
    <property type="match status" value="1"/>
</dbReference>
<organism evidence="2">
    <name type="scientific">marine metagenome</name>
    <dbReference type="NCBI Taxonomy" id="408172"/>
    <lineage>
        <taxon>unclassified sequences</taxon>
        <taxon>metagenomes</taxon>
        <taxon>ecological metagenomes</taxon>
    </lineage>
</organism>
<evidence type="ECO:0000313" key="2">
    <source>
        <dbReference type="EMBL" id="SVE52199.1"/>
    </source>
</evidence>
<dbReference type="AlphaFoldDB" id="A0A383E6H7"/>
<feature type="domain" description="Glucosamine/galactosamine-6-phosphate isomerase" evidence="1">
    <location>
        <begin position="12"/>
        <end position="86"/>
    </location>
</feature>
<dbReference type="InterPro" id="IPR037171">
    <property type="entry name" value="NagB/RpiA_transferase-like"/>
</dbReference>
<dbReference type="InterPro" id="IPR006148">
    <property type="entry name" value="Glc/Gal-6P_isomerase"/>
</dbReference>
<gene>
    <name evidence="2" type="ORF">METZ01_LOCUS505053</name>
</gene>
<protein>
    <recommendedName>
        <fullName evidence="1">Glucosamine/galactosamine-6-phosphate isomerase domain-containing protein</fullName>
    </recommendedName>
</protein>